<evidence type="ECO:0000259" key="2">
    <source>
        <dbReference type="Pfam" id="PF10502"/>
    </source>
</evidence>
<evidence type="ECO:0000313" key="4">
    <source>
        <dbReference type="Proteomes" id="UP000058012"/>
    </source>
</evidence>
<dbReference type="OrthoDB" id="5360818at2"/>
<proteinExistence type="predicted"/>
<dbReference type="GO" id="GO:0004252">
    <property type="term" value="F:serine-type endopeptidase activity"/>
    <property type="evidence" value="ECO:0007669"/>
    <property type="project" value="InterPro"/>
</dbReference>
<dbReference type="RefSeq" id="WP_067907063.1">
    <property type="nucleotide sequence ID" value="NZ_KQ954244.1"/>
</dbReference>
<feature type="transmembrane region" description="Helical" evidence="1">
    <location>
        <begin position="6"/>
        <end position="27"/>
    </location>
</feature>
<gene>
    <name evidence="3" type="ORF">AQZ52_05380</name>
</gene>
<keyword evidence="4" id="KW-1185">Reference proteome</keyword>
<dbReference type="SUPFAM" id="SSF51306">
    <property type="entry name" value="LexA/Signal peptidase"/>
    <property type="match status" value="1"/>
</dbReference>
<dbReference type="Pfam" id="PF10502">
    <property type="entry name" value="Peptidase_S26"/>
    <property type="match status" value="1"/>
</dbReference>
<dbReference type="STRING" id="1117702.AQZ52_05380"/>
<keyword evidence="1" id="KW-0812">Transmembrane</keyword>
<dbReference type="EMBL" id="LLZS01000003">
    <property type="protein sequence ID" value="KUR72671.1"/>
    <property type="molecule type" value="Genomic_DNA"/>
</dbReference>
<evidence type="ECO:0000313" key="3">
    <source>
        <dbReference type="EMBL" id="KUR72671.1"/>
    </source>
</evidence>
<keyword evidence="1" id="KW-0472">Membrane</keyword>
<organism evidence="3 4">
    <name type="scientific">Novosphingobium fuchskuhlense</name>
    <dbReference type="NCBI Taxonomy" id="1117702"/>
    <lineage>
        <taxon>Bacteria</taxon>
        <taxon>Pseudomonadati</taxon>
        <taxon>Pseudomonadota</taxon>
        <taxon>Alphaproteobacteria</taxon>
        <taxon>Sphingomonadales</taxon>
        <taxon>Sphingomonadaceae</taxon>
        <taxon>Novosphingobium</taxon>
    </lineage>
</organism>
<accession>A0A117UXH8</accession>
<evidence type="ECO:0000256" key="1">
    <source>
        <dbReference type="SAM" id="Phobius"/>
    </source>
</evidence>
<feature type="domain" description="Peptidase S26" evidence="2">
    <location>
        <begin position="7"/>
        <end position="162"/>
    </location>
</feature>
<keyword evidence="1" id="KW-1133">Transmembrane helix</keyword>
<dbReference type="InterPro" id="IPR036286">
    <property type="entry name" value="LexA/Signal_pep-like_sf"/>
</dbReference>
<dbReference type="Proteomes" id="UP000058012">
    <property type="component" value="Unassembled WGS sequence"/>
</dbReference>
<dbReference type="AlphaFoldDB" id="A0A117UXH8"/>
<dbReference type="InterPro" id="IPR019533">
    <property type="entry name" value="Peptidase_S26"/>
</dbReference>
<protein>
    <submittedName>
        <fullName evidence="3">Peptidase S26</fullName>
    </submittedName>
</protein>
<dbReference type="GO" id="GO:0006465">
    <property type="term" value="P:signal peptide processing"/>
    <property type="evidence" value="ECO:0007669"/>
    <property type="project" value="InterPro"/>
</dbReference>
<dbReference type="Gene3D" id="2.10.109.10">
    <property type="entry name" value="Umud Fragment, subunit A"/>
    <property type="match status" value="1"/>
</dbReference>
<sequence length="181" mass="19454">MTRFGYVMVTYFGGIGIAAASLVTVPVKLLWNATASTPVGLYSLGAADHLKRGDLVAVMPDKGLADFIVGRGYIGRGVPLLKHIAALSGDSVCRRDNHVTVNGRVTAEALARDHLGRPLPVWRGCRRLSDGEIFLLNSGVRDSLDGRYFGVLKLRAILGKATPLYTDPAGNGHFVWRATSH</sequence>
<comment type="caution">
    <text evidence="3">The sequence shown here is derived from an EMBL/GenBank/DDBJ whole genome shotgun (WGS) entry which is preliminary data.</text>
</comment>
<name>A0A117UXH8_9SPHN</name>
<reference evidence="3 4" key="1">
    <citation type="submission" date="2015-10" db="EMBL/GenBank/DDBJ databases">
        <title>Draft genome sequence of Novosphingobium fuchskuhlense DSM 25065 isolated from a surface water sample of the southwest basin of Lake Grosse Fuchskuhle.</title>
        <authorList>
            <person name="Ruckert C."/>
            <person name="Winkler A."/>
            <person name="Glaeser J."/>
            <person name="Grossart H.-P."/>
            <person name="Kalinowski J."/>
            <person name="Glaeser S."/>
        </authorList>
    </citation>
    <scope>NUCLEOTIDE SEQUENCE [LARGE SCALE GENOMIC DNA]</scope>
    <source>
        <strain evidence="3 4">FNE08-7</strain>
    </source>
</reference>